<name>A0A0M9A3Q7_9HYME</name>
<keyword evidence="2" id="KW-1185">Reference proteome</keyword>
<accession>A0A0M9A3Q7</accession>
<proteinExistence type="predicted"/>
<sequence>MRGSIVVIGRHIRKYNHPSAFIHSIITHKFPKKYVGMGSFVSLKLFIFSYMTGLRDLNNLIGVENLSNTFEFSTSGLGERA</sequence>
<evidence type="ECO:0000313" key="2">
    <source>
        <dbReference type="Proteomes" id="UP000053105"/>
    </source>
</evidence>
<reference evidence="1 2" key="1">
    <citation type="submission" date="2015-07" db="EMBL/GenBank/DDBJ databases">
        <title>The genome of Melipona quadrifasciata.</title>
        <authorList>
            <person name="Pan H."/>
            <person name="Kapheim K."/>
        </authorList>
    </citation>
    <scope>NUCLEOTIDE SEQUENCE [LARGE SCALE GENOMIC DNA]</scope>
    <source>
        <strain evidence="1">0111107301</strain>
        <tissue evidence="1">Whole body</tissue>
    </source>
</reference>
<organism evidence="1 2">
    <name type="scientific">Melipona quadrifasciata</name>
    <dbReference type="NCBI Taxonomy" id="166423"/>
    <lineage>
        <taxon>Eukaryota</taxon>
        <taxon>Metazoa</taxon>
        <taxon>Ecdysozoa</taxon>
        <taxon>Arthropoda</taxon>
        <taxon>Hexapoda</taxon>
        <taxon>Insecta</taxon>
        <taxon>Pterygota</taxon>
        <taxon>Neoptera</taxon>
        <taxon>Endopterygota</taxon>
        <taxon>Hymenoptera</taxon>
        <taxon>Apocrita</taxon>
        <taxon>Aculeata</taxon>
        <taxon>Apoidea</taxon>
        <taxon>Anthophila</taxon>
        <taxon>Apidae</taxon>
        <taxon>Melipona</taxon>
    </lineage>
</organism>
<dbReference type="AlphaFoldDB" id="A0A0M9A3Q7"/>
<evidence type="ECO:0000313" key="1">
    <source>
        <dbReference type="EMBL" id="KOX76620.1"/>
    </source>
</evidence>
<dbReference type="Proteomes" id="UP000053105">
    <property type="component" value="Unassembled WGS sequence"/>
</dbReference>
<dbReference type="EMBL" id="KQ435745">
    <property type="protein sequence ID" value="KOX76620.1"/>
    <property type="molecule type" value="Genomic_DNA"/>
</dbReference>
<protein>
    <submittedName>
        <fullName evidence="1">Uncharacterized protein</fullName>
    </submittedName>
</protein>
<gene>
    <name evidence="1" type="ORF">WN51_11254</name>
</gene>